<dbReference type="Gene3D" id="3.20.20.150">
    <property type="entry name" value="Divalent-metal-dependent TIM barrel enzymes"/>
    <property type="match status" value="1"/>
</dbReference>
<evidence type="ECO:0000256" key="7">
    <source>
        <dbReference type="ARBA" id="ARBA00023211"/>
    </source>
</evidence>
<dbReference type="PIRSF" id="PIRSF016049">
    <property type="entry name" value="Man_dehyd"/>
    <property type="match status" value="1"/>
</dbReference>
<dbReference type="PANTHER" id="PTHR30387:SF2">
    <property type="entry name" value="MANNONATE DEHYDRATASE"/>
    <property type="match status" value="1"/>
</dbReference>
<organism evidence="10 11">
    <name type="scientific">Secundilactobacillus kimchicus JCM 15530</name>
    <dbReference type="NCBI Taxonomy" id="1302272"/>
    <lineage>
        <taxon>Bacteria</taxon>
        <taxon>Bacillati</taxon>
        <taxon>Bacillota</taxon>
        <taxon>Bacilli</taxon>
        <taxon>Lactobacillales</taxon>
        <taxon>Lactobacillaceae</taxon>
        <taxon>Secundilactobacillus</taxon>
    </lineage>
</organism>
<keyword evidence="8 9" id="KW-0456">Lyase</keyword>
<evidence type="ECO:0000256" key="1">
    <source>
        <dbReference type="ARBA" id="ARBA00001794"/>
    </source>
</evidence>
<protein>
    <recommendedName>
        <fullName evidence="5 9">Mannonate dehydratase</fullName>
        <ecNumber evidence="5 9">4.2.1.8</ecNumber>
    </recommendedName>
    <alternativeName>
        <fullName evidence="9">D-mannonate hydro-lyase</fullName>
    </alternativeName>
</protein>
<reference evidence="10 11" key="1">
    <citation type="journal article" date="2015" name="Genome Announc.">
        <title>Expanding the biotechnology potential of lactobacilli through comparative genomics of 213 strains and associated genera.</title>
        <authorList>
            <person name="Sun Z."/>
            <person name="Harris H.M."/>
            <person name="McCann A."/>
            <person name="Guo C."/>
            <person name="Argimon S."/>
            <person name="Zhang W."/>
            <person name="Yang X."/>
            <person name="Jeffery I.B."/>
            <person name="Cooney J.C."/>
            <person name="Kagawa T.F."/>
            <person name="Liu W."/>
            <person name="Song Y."/>
            <person name="Salvetti E."/>
            <person name="Wrobel A."/>
            <person name="Rasinkangas P."/>
            <person name="Parkhill J."/>
            <person name="Rea M.C."/>
            <person name="O'Sullivan O."/>
            <person name="Ritari J."/>
            <person name="Douillard F.P."/>
            <person name="Paul Ross R."/>
            <person name="Yang R."/>
            <person name="Briner A.E."/>
            <person name="Felis G.E."/>
            <person name="de Vos W.M."/>
            <person name="Barrangou R."/>
            <person name="Klaenhammer T.R."/>
            <person name="Caufield P.W."/>
            <person name="Cui Y."/>
            <person name="Zhang H."/>
            <person name="O'Toole P.W."/>
        </authorList>
    </citation>
    <scope>NUCLEOTIDE SEQUENCE [LARGE SCALE GENOMIC DNA]</scope>
    <source>
        <strain evidence="10 11">JCM 15530</strain>
    </source>
</reference>
<keyword evidence="6 9" id="KW-0408">Iron</keyword>
<comment type="cofactor">
    <cofactor evidence="9">
        <name>Fe(2+)</name>
        <dbReference type="ChEBI" id="CHEBI:29033"/>
    </cofactor>
    <cofactor evidence="9">
        <name>Mn(2+)</name>
        <dbReference type="ChEBI" id="CHEBI:29035"/>
    </cofactor>
</comment>
<dbReference type="Pfam" id="PF03786">
    <property type="entry name" value="UxuA"/>
    <property type="match status" value="1"/>
</dbReference>
<evidence type="ECO:0000256" key="9">
    <source>
        <dbReference type="HAMAP-Rule" id="MF_00106"/>
    </source>
</evidence>
<comment type="pathway">
    <text evidence="3 9">Carbohydrate metabolism; pentose and glucuronate interconversion.</text>
</comment>
<evidence type="ECO:0000256" key="4">
    <source>
        <dbReference type="ARBA" id="ARBA00007389"/>
    </source>
</evidence>
<dbReference type="HAMAP" id="MF_00106">
    <property type="entry name" value="UxuA"/>
    <property type="match status" value="1"/>
</dbReference>
<dbReference type="PATRIC" id="fig|1302272.5.peg.1416"/>
<dbReference type="AlphaFoldDB" id="A0A0R1HXJ8"/>
<comment type="function">
    <text evidence="2 9">Catalyzes the dehydration of D-mannonate.</text>
</comment>
<dbReference type="GO" id="GO:0030145">
    <property type="term" value="F:manganese ion binding"/>
    <property type="evidence" value="ECO:0007669"/>
    <property type="project" value="TreeGrafter"/>
</dbReference>
<dbReference type="EMBL" id="AZCX01000003">
    <property type="protein sequence ID" value="KRK48305.1"/>
    <property type="molecule type" value="Genomic_DNA"/>
</dbReference>
<dbReference type="NCBIfam" id="NF003027">
    <property type="entry name" value="PRK03906.1"/>
    <property type="match status" value="1"/>
</dbReference>
<evidence type="ECO:0000313" key="11">
    <source>
        <dbReference type="Proteomes" id="UP000050911"/>
    </source>
</evidence>
<name>A0A0R1HXJ8_9LACO</name>
<comment type="caution">
    <text evidence="10">The sequence shown here is derived from an EMBL/GenBank/DDBJ whole genome shotgun (WGS) entry which is preliminary data.</text>
</comment>
<gene>
    <name evidence="9" type="primary">uxuA</name>
    <name evidence="10" type="ORF">FC96_GL001405</name>
</gene>
<proteinExistence type="inferred from homology"/>
<dbReference type="Proteomes" id="UP000050911">
    <property type="component" value="Unassembled WGS sequence"/>
</dbReference>
<dbReference type="EC" id="4.2.1.8" evidence="5 9"/>
<comment type="catalytic activity">
    <reaction evidence="1 9">
        <text>D-mannonate = 2-dehydro-3-deoxy-D-gluconate + H2O</text>
        <dbReference type="Rhea" id="RHEA:20097"/>
        <dbReference type="ChEBI" id="CHEBI:15377"/>
        <dbReference type="ChEBI" id="CHEBI:17767"/>
        <dbReference type="ChEBI" id="CHEBI:57990"/>
        <dbReference type="EC" id="4.2.1.8"/>
    </reaction>
</comment>
<accession>A0A0R1HXJ8</accession>
<dbReference type="InterPro" id="IPR004628">
    <property type="entry name" value="Man_deHydtase"/>
</dbReference>
<evidence type="ECO:0000256" key="8">
    <source>
        <dbReference type="ARBA" id="ARBA00023239"/>
    </source>
</evidence>
<evidence type="ECO:0000256" key="6">
    <source>
        <dbReference type="ARBA" id="ARBA00023004"/>
    </source>
</evidence>
<evidence type="ECO:0000313" key="10">
    <source>
        <dbReference type="EMBL" id="KRK48305.1"/>
    </source>
</evidence>
<dbReference type="STRING" id="1302272.FC96_GL001405"/>
<evidence type="ECO:0000256" key="5">
    <source>
        <dbReference type="ARBA" id="ARBA00012927"/>
    </source>
</evidence>
<evidence type="ECO:0000256" key="2">
    <source>
        <dbReference type="ARBA" id="ARBA00002713"/>
    </source>
</evidence>
<dbReference type="GO" id="GO:0008927">
    <property type="term" value="F:mannonate dehydratase activity"/>
    <property type="evidence" value="ECO:0007669"/>
    <property type="project" value="UniProtKB-UniRule"/>
</dbReference>
<keyword evidence="7 9" id="KW-0464">Manganese</keyword>
<dbReference type="PANTHER" id="PTHR30387">
    <property type="entry name" value="MANNONATE DEHYDRATASE"/>
    <property type="match status" value="1"/>
</dbReference>
<dbReference type="SUPFAM" id="SSF51658">
    <property type="entry name" value="Xylose isomerase-like"/>
    <property type="match status" value="1"/>
</dbReference>
<evidence type="ECO:0000256" key="3">
    <source>
        <dbReference type="ARBA" id="ARBA00004892"/>
    </source>
</evidence>
<dbReference type="UniPathway" id="UPA00246"/>
<dbReference type="GO" id="GO:0008198">
    <property type="term" value="F:ferrous iron binding"/>
    <property type="evidence" value="ECO:0007669"/>
    <property type="project" value="TreeGrafter"/>
</dbReference>
<dbReference type="InterPro" id="IPR036237">
    <property type="entry name" value="Xyl_isomerase-like_sf"/>
</dbReference>
<comment type="similarity">
    <text evidence="4 9">Belongs to the mannonate dehydratase family.</text>
</comment>
<sequence>MMGLIINKGDYKMSEIKMGFRWFNSDDNISLQQISQIPQVSQIVSALNLSAGDVWPLDAIKQLKKSINSQGFEFKVVESVNVNDDIKAGLPTRDEYIENYITSLKNLSLAGVEVVCYNFMPVFDWIRTNLRAPSNDGSFSMQFKKAQLPQSPLKLSESVTETINSYTLPGWEADRLAGLTQIMHKYDGVTETQLRENLAYFLKAIIPVCEQEHITMAIHPDDPPMSVFELPRIYKNIEDMRLIENMVPSQQNAFTICTGSLGENPQNDVPAIITEMMSRGKVPFVHLRNVRHLNALGDFEESAHESSTGSLDMFQIMKALSDSGFHGYARPDHGRDIWGESGRPGYGLFDRALGISYLNGLWESLQKMR</sequence>
<keyword evidence="11" id="KW-1185">Reference proteome</keyword>
<dbReference type="GO" id="GO:0042840">
    <property type="term" value="P:D-glucuronate catabolic process"/>
    <property type="evidence" value="ECO:0007669"/>
    <property type="project" value="TreeGrafter"/>
</dbReference>